<proteinExistence type="predicted"/>
<protein>
    <submittedName>
        <fullName evidence="1">Uncharacterized protein</fullName>
    </submittedName>
</protein>
<keyword evidence="2" id="KW-1185">Reference proteome</keyword>
<evidence type="ECO:0000313" key="1">
    <source>
        <dbReference type="EMBL" id="KDQ13098.1"/>
    </source>
</evidence>
<evidence type="ECO:0000313" key="2">
    <source>
        <dbReference type="Proteomes" id="UP000027195"/>
    </source>
</evidence>
<dbReference type="Proteomes" id="UP000027195">
    <property type="component" value="Unassembled WGS sequence"/>
</dbReference>
<dbReference type="InParanoid" id="A0A067MBE9"/>
<name>A0A067MBE9_BOTB1</name>
<reference evidence="2" key="1">
    <citation type="journal article" date="2014" name="Proc. Natl. Acad. Sci. U.S.A.">
        <title>Extensive sampling of basidiomycete genomes demonstrates inadequacy of the white-rot/brown-rot paradigm for wood decay fungi.</title>
        <authorList>
            <person name="Riley R."/>
            <person name="Salamov A.A."/>
            <person name="Brown D.W."/>
            <person name="Nagy L.G."/>
            <person name="Floudas D."/>
            <person name="Held B.W."/>
            <person name="Levasseur A."/>
            <person name="Lombard V."/>
            <person name="Morin E."/>
            <person name="Otillar R."/>
            <person name="Lindquist E.A."/>
            <person name="Sun H."/>
            <person name="LaButti K.M."/>
            <person name="Schmutz J."/>
            <person name="Jabbour D."/>
            <person name="Luo H."/>
            <person name="Baker S.E."/>
            <person name="Pisabarro A.G."/>
            <person name="Walton J.D."/>
            <person name="Blanchette R.A."/>
            <person name="Henrissat B."/>
            <person name="Martin F."/>
            <person name="Cullen D."/>
            <person name="Hibbett D.S."/>
            <person name="Grigoriev I.V."/>
        </authorList>
    </citation>
    <scope>NUCLEOTIDE SEQUENCE [LARGE SCALE GENOMIC DNA]</scope>
    <source>
        <strain evidence="2">FD-172 SS1</strain>
    </source>
</reference>
<sequence length="57" mass="6077">MLVRVRRPMTGVNLSALAHSPPSATIQIPPLDFHAVKAGPVKSRAACTQNFNITVPV</sequence>
<accession>A0A067MBE9</accession>
<gene>
    <name evidence="1" type="ORF">BOTBODRAFT_33964</name>
</gene>
<dbReference type="HOGENOM" id="CLU_2922318_0_0_1"/>
<dbReference type="EMBL" id="KL198046">
    <property type="protein sequence ID" value="KDQ13098.1"/>
    <property type="molecule type" value="Genomic_DNA"/>
</dbReference>
<dbReference type="AlphaFoldDB" id="A0A067MBE9"/>
<organism evidence="1 2">
    <name type="scientific">Botryobasidium botryosum (strain FD-172 SS1)</name>
    <dbReference type="NCBI Taxonomy" id="930990"/>
    <lineage>
        <taxon>Eukaryota</taxon>
        <taxon>Fungi</taxon>
        <taxon>Dikarya</taxon>
        <taxon>Basidiomycota</taxon>
        <taxon>Agaricomycotina</taxon>
        <taxon>Agaricomycetes</taxon>
        <taxon>Cantharellales</taxon>
        <taxon>Botryobasidiaceae</taxon>
        <taxon>Botryobasidium</taxon>
    </lineage>
</organism>